<dbReference type="Gene3D" id="1.10.357.10">
    <property type="entry name" value="Tetracycline Repressor, domain 2"/>
    <property type="match status" value="1"/>
</dbReference>
<dbReference type="InterPro" id="IPR001647">
    <property type="entry name" value="HTH_TetR"/>
</dbReference>
<dbReference type="InterPro" id="IPR050109">
    <property type="entry name" value="HTH-type_TetR-like_transc_reg"/>
</dbReference>
<dbReference type="Pfam" id="PF00440">
    <property type="entry name" value="TetR_N"/>
    <property type="match status" value="1"/>
</dbReference>
<dbReference type="GO" id="GO:0003700">
    <property type="term" value="F:DNA-binding transcription factor activity"/>
    <property type="evidence" value="ECO:0007669"/>
    <property type="project" value="TreeGrafter"/>
</dbReference>
<organism evidence="6 7">
    <name type="scientific">Streptomyces lonarensis</name>
    <dbReference type="NCBI Taxonomy" id="700599"/>
    <lineage>
        <taxon>Bacteria</taxon>
        <taxon>Bacillati</taxon>
        <taxon>Actinomycetota</taxon>
        <taxon>Actinomycetes</taxon>
        <taxon>Kitasatosporales</taxon>
        <taxon>Streptomycetaceae</taxon>
        <taxon>Streptomyces</taxon>
    </lineage>
</organism>
<sequence>MDSSTRAASPPPAAGTVSRTRRAILDAAVTCFAEDLTTPLSEVARAADVGRSTLHRYFPDRAALVDALLTDAVDHTERALAEAALDEGEAAEAAARLVAAVFELSPRIMPLFNDTSGDVRWDDSRWEQIHAPIGALHARGQAEGVVSPEITVEWFVRVLWYLVSAGWEAMQEEGLAKHRAVALVTRSLLHGMAAEPA</sequence>
<evidence type="ECO:0000256" key="4">
    <source>
        <dbReference type="PROSITE-ProRule" id="PRU00335"/>
    </source>
</evidence>
<accession>A0A7X6I133</accession>
<dbReference type="PROSITE" id="PS50977">
    <property type="entry name" value="HTH_TETR_2"/>
    <property type="match status" value="1"/>
</dbReference>
<feature type="DNA-binding region" description="H-T-H motif" evidence="4">
    <location>
        <begin position="39"/>
        <end position="58"/>
    </location>
</feature>
<evidence type="ECO:0000256" key="2">
    <source>
        <dbReference type="ARBA" id="ARBA00023125"/>
    </source>
</evidence>
<keyword evidence="2 4" id="KW-0238">DNA-binding</keyword>
<evidence type="ECO:0000256" key="3">
    <source>
        <dbReference type="ARBA" id="ARBA00023163"/>
    </source>
</evidence>
<dbReference type="InterPro" id="IPR009057">
    <property type="entry name" value="Homeodomain-like_sf"/>
</dbReference>
<evidence type="ECO:0000259" key="5">
    <source>
        <dbReference type="PROSITE" id="PS50977"/>
    </source>
</evidence>
<dbReference type="GO" id="GO:0000976">
    <property type="term" value="F:transcription cis-regulatory region binding"/>
    <property type="evidence" value="ECO:0007669"/>
    <property type="project" value="TreeGrafter"/>
</dbReference>
<evidence type="ECO:0000256" key="1">
    <source>
        <dbReference type="ARBA" id="ARBA00023015"/>
    </source>
</evidence>
<proteinExistence type="predicted"/>
<keyword evidence="3" id="KW-0804">Transcription</keyword>
<dbReference type="AlphaFoldDB" id="A0A7X6I133"/>
<dbReference type="Proteomes" id="UP000578686">
    <property type="component" value="Unassembled WGS sequence"/>
</dbReference>
<reference evidence="6 7" key="1">
    <citation type="submission" date="2020-03" db="EMBL/GenBank/DDBJ databases">
        <title>Draft genome of Streptomyces sp. ventii, isolated from the Axial Seamount in the Pacific Ocean, and resequencing of the two type strains Streptomyces lonarensis strain NCL 716 and Streptomyces bohaiensis strain 11A07.</title>
        <authorList>
            <person name="Loughran R.M."/>
            <person name="Pfannmuller K.M."/>
            <person name="Wasson B.J."/>
            <person name="Deadmond M.C."/>
            <person name="Paddock B.E."/>
            <person name="Koyack M.J."/>
            <person name="Gallegos D.A."/>
            <person name="Mitchell E.A."/>
            <person name="Ushijima B."/>
            <person name="Saw J.H."/>
            <person name="Mcphail K.L."/>
            <person name="Videau P."/>
        </authorList>
    </citation>
    <scope>NUCLEOTIDE SEQUENCE [LARGE SCALE GENOMIC DNA]</scope>
    <source>
        <strain evidence="6 7">NCL716</strain>
    </source>
</reference>
<evidence type="ECO:0000313" key="6">
    <source>
        <dbReference type="EMBL" id="NJQ08145.1"/>
    </source>
</evidence>
<comment type="caution">
    <text evidence="6">The sequence shown here is derived from an EMBL/GenBank/DDBJ whole genome shotgun (WGS) entry which is preliminary data.</text>
</comment>
<gene>
    <name evidence="6" type="ORF">HCN56_21820</name>
</gene>
<keyword evidence="7" id="KW-1185">Reference proteome</keyword>
<dbReference type="PANTHER" id="PTHR30055:SF234">
    <property type="entry name" value="HTH-TYPE TRANSCRIPTIONAL REGULATOR BETI"/>
    <property type="match status" value="1"/>
</dbReference>
<dbReference type="EMBL" id="JAAVJD010000250">
    <property type="protein sequence ID" value="NJQ08145.1"/>
    <property type="molecule type" value="Genomic_DNA"/>
</dbReference>
<keyword evidence="1" id="KW-0805">Transcription regulation</keyword>
<dbReference type="SUPFAM" id="SSF46689">
    <property type="entry name" value="Homeodomain-like"/>
    <property type="match status" value="1"/>
</dbReference>
<protein>
    <submittedName>
        <fullName evidence="6">TetR/AcrR family transcriptional regulator</fullName>
    </submittedName>
</protein>
<name>A0A7X6I133_9ACTN</name>
<dbReference type="RefSeq" id="WP_167973744.1">
    <property type="nucleotide sequence ID" value="NZ_BHZG01000624.1"/>
</dbReference>
<dbReference type="PANTHER" id="PTHR30055">
    <property type="entry name" value="HTH-TYPE TRANSCRIPTIONAL REGULATOR RUTR"/>
    <property type="match status" value="1"/>
</dbReference>
<evidence type="ECO:0000313" key="7">
    <source>
        <dbReference type="Proteomes" id="UP000578686"/>
    </source>
</evidence>
<feature type="domain" description="HTH tetR-type" evidence="5">
    <location>
        <begin position="18"/>
        <end position="76"/>
    </location>
</feature>